<gene>
    <name evidence="1" type="ORF">2019VC1_13</name>
</gene>
<evidence type="ECO:0000313" key="1">
    <source>
        <dbReference type="EMBL" id="QJT70618.1"/>
    </source>
</evidence>
<dbReference type="Pfam" id="PF04404">
    <property type="entry name" value="ERF"/>
    <property type="match status" value="1"/>
</dbReference>
<name>A0A6M5CDV3_9CAUD</name>
<proteinExistence type="predicted"/>
<sequence>MPALTDLDLFLTQDQFMSDDLKSMTVLTRFIHVESNEWVEYSFTLPTQKLDPQGGGSTNSYARRYALCTCLGLATADDDAQLAVKTAQDWKKTLTSALILPTCKKRLKRLSGNLTQLTALSSKSITISLKLKRLSESNQNVIKTLFEARKLFTKVKKNGKNTHLKTATQRLTVCLMQSCQHRLSESNQNVIKTLFEARKLFTKVKKNGKNTHLKTATQRLTVCLMQSCQH</sequence>
<dbReference type="InterPro" id="IPR007499">
    <property type="entry name" value="ERF_bacteria_virus"/>
</dbReference>
<dbReference type="EMBL" id="MT360682">
    <property type="protein sequence ID" value="QJT70618.1"/>
    <property type="molecule type" value="Genomic_DNA"/>
</dbReference>
<organism evidence="1">
    <name type="scientific">Vibrio phage Vc1</name>
    <dbReference type="NCBI Taxonomy" id="1480731"/>
    <lineage>
        <taxon>Viruses</taxon>
        <taxon>Duplodnaviria</taxon>
        <taxon>Heunggongvirae</taxon>
        <taxon>Uroviricota</taxon>
        <taxon>Caudoviricetes</taxon>
        <taxon>Drexlerviridae</taxon>
        <taxon>Jhansiroadvirus</taxon>
        <taxon>Jhansiroadvirus gwaliVC1</taxon>
    </lineage>
</organism>
<reference evidence="1" key="1">
    <citation type="submission" date="2020-04" db="EMBL/GenBank/DDBJ databases">
        <authorList>
            <person name="Kumar P."/>
            <person name="Meghvansi M.K."/>
            <person name="Kamboj D.V."/>
        </authorList>
    </citation>
    <scope>NUCLEOTIDE SEQUENCE [LARGE SCALE GENOMIC DNA]</scope>
</reference>
<accession>A0A6M5CDV3</accession>
<protein>
    <submittedName>
        <fullName evidence="1">Recombination protein</fullName>
    </submittedName>
</protein>